<keyword evidence="1" id="KW-0812">Transmembrane</keyword>
<gene>
    <name evidence="2" type="ORF">ACFQS9_05060</name>
</gene>
<keyword evidence="1" id="KW-0472">Membrane</keyword>
<organism evidence="2 3">
    <name type="scientific">Rhodococcus daqingensis</name>
    <dbReference type="NCBI Taxonomy" id="2479363"/>
    <lineage>
        <taxon>Bacteria</taxon>
        <taxon>Bacillati</taxon>
        <taxon>Actinomycetota</taxon>
        <taxon>Actinomycetes</taxon>
        <taxon>Mycobacteriales</taxon>
        <taxon>Nocardiaceae</taxon>
        <taxon>Rhodococcus</taxon>
    </lineage>
</organism>
<dbReference type="RefSeq" id="WP_378402200.1">
    <property type="nucleotide sequence ID" value="NZ_JBHTCS010000009.1"/>
</dbReference>
<feature type="transmembrane region" description="Helical" evidence="1">
    <location>
        <begin position="20"/>
        <end position="47"/>
    </location>
</feature>
<accession>A0ABW2RTW6</accession>
<dbReference type="InterPro" id="IPR006311">
    <property type="entry name" value="TAT_signal"/>
</dbReference>
<name>A0ABW2RTW6_9NOCA</name>
<evidence type="ECO:0000313" key="3">
    <source>
        <dbReference type="Proteomes" id="UP001596484"/>
    </source>
</evidence>
<proteinExistence type="predicted"/>
<protein>
    <submittedName>
        <fullName evidence="2">Uncharacterized protein</fullName>
    </submittedName>
</protein>
<keyword evidence="3" id="KW-1185">Reference proteome</keyword>
<sequence length="60" mass="6219">MRESDTPPTEQPRTASSRRFVAGLATTTVAVALAAIGPGVAIASAALTRNHNEVMATARR</sequence>
<dbReference type="PROSITE" id="PS51318">
    <property type="entry name" value="TAT"/>
    <property type="match status" value="1"/>
</dbReference>
<dbReference type="Proteomes" id="UP001596484">
    <property type="component" value="Unassembled WGS sequence"/>
</dbReference>
<evidence type="ECO:0000313" key="2">
    <source>
        <dbReference type="EMBL" id="MFC7447260.1"/>
    </source>
</evidence>
<comment type="caution">
    <text evidence="2">The sequence shown here is derived from an EMBL/GenBank/DDBJ whole genome shotgun (WGS) entry which is preliminary data.</text>
</comment>
<evidence type="ECO:0000256" key="1">
    <source>
        <dbReference type="SAM" id="Phobius"/>
    </source>
</evidence>
<keyword evidence="1" id="KW-1133">Transmembrane helix</keyword>
<reference evidence="3" key="1">
    <citation type="journal article" date="2019" name="Int. J. Syst. Evol. Microbiol.">
        <title>The Global Catalogue of Microorganisms (GCM) 10K type strain sequencing project: providing services to taxonomists for standard genome sequencing and annotation.</title>
        <authorList>
            <consortium name="The Broad Institute Genomics Platform"/>
            <consortium name="The Broad Institute Genome Sequencing Center for Infectious Disease"/>
            <person name="Wu L."/>
            <person name="Ma J."/>
        </authorList>
    </citation>
    <scope>NUCLEOTIDE SEQUENCE [LARGE SCALE GENOMIC DNA]</scope>
    <source>
        <strain evidence="3">ICMP 19430</strain>
    </source>
</reference>
<dbReference type="EMBL" id="JBHTCS010000009">
    <property type="protein sequence ID" value="MFC7447260.1"/>
    <property type="molecule type" value="Genomic_DNA"/>
</dbReference>